<dbReference type="AlphaFoldDB" id="X1IXV9"/>
<gene>
    <name evidence="1" type="ORF">S03H2_56251</name>
</gene>
<sequence>MEDTEYMKLYKKLGGIEARVITIETNMCWVKKVISWIIIGVAASVGIQLP</sequence>
<accession>X1IXV9</accession>
<comment type="caution">
    <text evidence="1">The sequence shown here is derived from an EMBL/GenBank/DDBJ whole genome shotgun (WGS) entry which is preliminary data.</text>
</comment>
<proteinExistence type="predicted"/>
<protein>
    <submittedName>
        <fullName evidence="1">Uncharacterized protein</fullName>
    </submittedName>
</protein>
<evidence type="ECO:0000313" key="1">
    <source>
        <dbReference type="EMBL" id="GAH86537.1"/>
    </source>
</evidence>
<reference evidence="1" key="1">
    <citation type="journal article" date="2014" name="Front. Microbiol.">
        <title>High frequency of phylogenetically diverse reductive dehalogenase-homologous genes in deep subseafloor sedimentary metagenomes.</title>
        <authorList>
            <person name="Kawai M."/>
            <person name="Futagami T."/>
            <person name="Toyoda A."/>
            <person name="Takaki Y."/>
            <person name="Nishi S."/>
            <person name="Hori S."/>
            <person name="Arai W."/>
            <person name="Tsubouchi T."/>
            <person name="Morono Y."/>
            <person name="Uchiyama I."/>
            <person name="Ito T."/>
            <person name="Fujiyama A."/>
            <person name="Inagaki F."/>
            <person name="Takami H."/>
        </authorList>
    </citation>
    <scope>NUCLEOTIDE SEQUENCE</scope>
    <source>
        <strain evidence="1">Expedition CK06-06</strain>
    </source>
</reference>
<organism evidence="1">
    <name type="scientific">marine sediment metagenome</name>
    <dbReference type="NCBI Taxonomy" id="412755"/>
    <lineage>
        <taxon>unclassified sequences</taxon>
        <taxon>metagenomes</taxon>
        <taxon>ecological metagenomes</taxon>
    </lineage>
</organism>
<dbReference type="EMBL" id="BARU01035970">
    <property type="protein sequence ID" value="GAH86537.1"/>
    <property type="molecule type" value="Genomic_DNA"/>
</dbReference>
<name>X1IXV9_9ZZZZ</name>
<feature type="non-terminal residue" evidence="1">
    <location>
        <position position="50"/>
    </location>
</feature>